<organism evidence="1 2">
    <name type="scientific">Larinioides sclopetarius</name>
    <dbReference type="NCBI Taxonomy" id="280406"/>
    <lineage>
        <taxon>Eukaryota</taxon>
        <taxon>Metazoa</taxon>
        <taxon>Ecdysozoa</taxon>
        <taxon>Arthropoda</taxon>
        <taxon>Chelicerata</taxon>
        <taxon>Arachnida</taxon>
        <taxon>Araneae</taxon>
        <taxon>Araneomorphae</taxon>
        <taxon>Entelegynae</taxon>
        <taxon>Araneoidea</taxon>
        <taxon>Araneidae</taxon>
        <taxon>Larinioides</taxon>
    </lineage>
</organism>
<accession>A0AAV1Z437</accession>
<sequence>LIKLWISIRNYKIEIGNIAEVSLPVYSDVLNFASCRDDRISVDGHIFLYGNAQDFVMNC</sequence>
<dbReference type="AlphaFoldDB" id="A0AAV1Z437"/>
<feature type="non-terminal residue" evidence="1">
    <location>
        <position position="1"/>
    </location>
</feature>
<comment type="caution">
    <text evidence="1">The sequence shown here is derived from an EMBL/GenBank/DDBJ whole genome shotgun (WGS) entry which is preliminary data.</text>
</comment>
<gene>
    <name evidence="1" type="ORF">LARSCL_LOCUS2951</name>
</gene>
<proteinExistence type="predicted"/>
<dbReference type="Proteomes" id="UP001497382">
    <property type="component" value="Unassembled WGS sequence"/>
</dbReference>
<dbReference type="EMBL" id="CAXIEN010000022">
    <property type="protein sequence ID" value="CAL1266160.1"/>
    <property type="molecule type" value="Genomic_DNA"/>
</dbReference>
<keyword evidence="2" id="KW-1185">Reference proteome</keyword>
<name>A0AAV1Z437_9ARAC</name>
<reference evidence="1 2" key="1">
    <citation type="submission" date="2024-04" db="EMBL/GenBank/DDBJ databases">
        <authorList>
            <person name="Rising A."/>
            <person name="Reimegard J."/>
            <person name="Sonavane S."/>
            <person name="Akerstrom W."/>
            <person name="Nylinder S."/>
            <person name="Hedman E."/>
            <person name="Kallberg Y."/>
        </authorList>
    </citation>
    <scope>NUCLEOTIDE SEQUENCE [LARGE SCALE GENOMIC DNA]</scope>
</reference>
<evidence type="ECO:0000313" key="2">
    <source>
        <dbReference type="Proteomes" id="UP001497382"/>
    </source>
</evidence>
<evidence type="ECO:0000313" key="1">
    <source>
        <dbReference type="EMBL" id="CAL1266160.1"/>
    </source>
</evidence>
<protein>
    <submittedName>
        <fullName evidence="1">Uncharacterized protein</fullName>
    </submittedName>
</protein>